<reference evidence="1" key="1">
    <citation type="submission" date="2018-05" db="EMBL/GenBank/DDBJ databases">
        <authorList>
            <person name="Lanie J.A."/>
            <person name="Ng W.-L."/>
            <person name="Kazmierczak K.M."/>
            <person name="Andrzejewski T.M."/>
            <person name="Davidsen T.M."/>
            <person name="Wayne K.J."/>
            <person name="Tettelin H."/>
            <person name="Glass J.I."/>
            <person name="Rusch D."/>
            <person name="Podicherti R."/>
            <person name="Tsui H.-C.T."/>
            <person name="Winkler M.E."/>
        </authorList>
    </citation>
    <scope>NUCLEOTIDE SEQUENCE</scope>
</reference>
<organism evidence="1">
    <name type="scientific">marine metagenome</name>
    <dbReference type="NCBI Taxonomy" id="408172"/>
    <lineage>
        <taxon>unclassified sequences</taxon>
        <taxon>metagenomes</taxon>
        <taxon>ecological metagenomes</taxon>
    </lineage>
</organism>
<feature type="non-terminal residue" evidence="1">
    <location>
        <position position="1"/>
    </location>
</feature>
<evidence type="ECO:0000313" key="1">
    <source>
        <dbReference type="EMBL" id="SVC84626.1"/>
    </source>
</evidence>
<sequence length="294" mass="33319">QGESHGGIYTVDFEHQQGEQHVDWNTSDIDFEGRGADRGLRGIAFDGDEIYIAASDELFCYDQTFTIQNSYKNPYLKHAHEICRMERRLILTSTGFDSLLAFNLDTKEFDWGFQLRQEYGEWTGHTFDPQTNHGPKLVNDFHVNMVHADDRGIFFSGLHTDGLLFLTSSNEIKTVCKLPAYTHNPQLWKDGVLFNDTASDCVRYVPREGQEQAYKIITYQEKDIQFSGIDDSNIARQGFGRGLCTIGNRFVAGGSSPSTVTLYDFEAAMVVGSVNLTMDIRNAIHGLEIWPFKD</sequence>
<dbReference type="AlphaFoldDB" id="A0A382QGQ8"/>
<protein>
    <recommendedName>
        <fullName evidence="2">SMP-30/Gluconolactonase/LRE-like region domain-containing protein</fullName>
    </recommendedName>
</protein>
<name>A0A382QGQ8_9ZZZZ</name>
<proteinExistence type="predicted"/>
<dbReference type="EMBL" id="UINC01114369">
    <property type="protein sequence ID" value="SVC84626.1"/>
    <property type="molecule type" value="Genomic_DNA"/>
</dbReference>
<gene>
    <name evidence="1" type="ORF">METZ01_LOCUS337480</name>
</gene>
<evidence type="ECO:0008006" key="2">
    <source>
        <dbReference type="Google" id="ProtNLM"/>
    </source>
</evidence>
<dbReference type="SUPFAM" id="SSF75011">
    <property type="entry name" value="3-carboxy-cis,cis-mucoante lactonizing enzyme"/>
    <property type="match status" value="1"/>
</dbReference>
<accession>A0A382QGQ8</accession>